<dbReference type="Proteomes" id="UP001558652">
    <property type="component" value="Unassembled WGS sequence"/>
</dbReference>
<protein>
    <recommendedName>
        <fullName evidence="7">Nudix hydrolase domain-containing protein</fullName>
    </recommendedName>
</protein>
<name>A0ABD0ZES7_9HEMI</name>
<dbReference type="AlphaFoldDB" id="A0ABD0ZES7"/>
<reference evidence="8 9" key="1">
    <citation type="submission" date="2024-07" db="EMBL/GenBank/DDBJ databases">
        <title>Chromosome-level genome assembly of the water stick insect Ranatra chinensis (Heteroptera: Nepidae).</title>
        <authorList>
            <person name="Liu X."/>
        </authorList>
    </citation>
    <scope>NUCLEOTIDE SEQUENCE [LARGE SCALE GENOMIC DNA]</scope>
    <source>
        <strain evidence="8">Cailab_2021Rc</strain>
        <tissue evidence="8">Muscle</tissue>
    </source>
</reference>
<proteinExistence type="predicted"/>
<evidence type="ECO:0000256" key="4">
    <source>
        <dbReference type="ARBA" id="ARBA00022801"/>
    </source>
</evidence>
<evidence type="ECO:0000256" key="6">
    <source>
        <dbReference type="ARBA" id="ARBA00023211"/>
    </source>
</evidence>
<keyword evidence="9" id="KW-1185">Reference proteome</keyword>
<comment type="caution">
    <text evidence="8">The sequence shown here is derived from an EMBL/GenBank/DDBJ whole genome shotgun (WGS) entry which is preliminary data.</text>
</comment>
<evidence type="ECO:0000256" key="2">
    <source>
        <dbReference type="ARBA" id="ARBA00001946"/>
    </source>
</evidence>
<keyword evidence="4" id="KW-0378">Hydrolase</keyword>
<comment type="cofactor">
    <cofactor evidence="1">
        <name>Mn(2+)</name>
        <dbReference type="ChEBI" id="CHEBI:29035"/>
    </cofactor>
</comment>
<comment type="cofactor">
    <cofactor evidence="2">
        <name>Mg(2+)</name>
        <dbReference type="ChEBI" id="CHEBI:18420"/>
    </cofactor>
</comment>
<dbReference type="EMBL" id="JBFDAA010000002">
    <property type="protein sequence ID" value="KAL1139298.1"/>
    <property type="molecule type" value="Genomic_DNA"/>
</dbReference>
<organism evidence="8 9">
    <name type="scientific">Ranatra chinensis</name>
    <dbReference type="NCBI Taxonomy" id="642074"/>
    <lineage>
        <taxon>Eukaryota</taxon>
        <taxon>Metazoa</taxon>
        <taxon>Ecdysozoa</taxon>
        <taxon>Arthropoda</taxon>
        <taxon>Hexapoda</taxon>
        <taxon>Insecta</taxon>
        <taxon>Pterygota</taxon>
        <taxon>Neoptera</taxon>
        <taxon>Paraneoptera</taxon>
        <taxon>Hemiptera</taxon>
        <taxon>Heteroptera</taxon>
        <taxon>Panheteroptera</taxon>
        <taxon>Nepomorpha</taxon>
        <taxon>Nepidae</taxon>
        <taxon>Ranatrinae</taxon>
        <taxon>Ranatra</taxon>
    </lineage>
</organism>
<evidence type="ECO:0000313" key="8">
    <source>
        <dbReference type="EMBL" id="KAL1139298.1"/>
    </source>
</evidence>
<evidence type="ECO:0000313" key="9">
    <source>
        <dbReference type="Proteomes" id="UP001558652"/>
    </source>
</evidence>
<dbReference type="PANTHER" id="PTHR12992">
    <property type="entry name" value="NUDIX HYDROLASE"/>
    <property type="match status" value="1"/>
</dbReference>
<evidence type="ECO:0000256" key="3">
    <source>
        <dbReference type="ARBA" id="ARBA00022723"/>
    </source>
</evidence>
<evidence type="ECO:0000259" key="7">
    <source>
        <dbReference type="PROSITE" id="PS51462"/>
    </source>
</evidence>
<sequence length="247" mass="27601">MKQFSSSCLRTFPIGSEQVLNDFPSILNIISGGSKEECIKRFKSISISPRKKSSGEEMKQAAVLVPLCVVNKELSLLYTLRTADLKRHRGQVSFPGGMMDPTDISLEETALRETEEELGINRNSVELWGSGSIVVGLELSVLPVLGYLGSMNLETLKPNPDEVEQVFAISLKHFCDSNNCKFTQFRVGSDKGYVLPAYINAKYRVWGITALITHIVLCSLLPNHYLHKLEYIKPIVLTDPVLCKVYF</sequence>
<keyword evidence="3" id="KW-0479">Metal-binding</keyword>
<accession>A0ABD0ZES7</accession>
<dbReference type="InterPro" id="IPR000086">
    <property type="entry name" value="NUDIX_hydrolase_dom"/>
</dbReference>
<dbReference type="Pfam" id="PF00293">
    <property type="entry name" value="NUDIX"/>
    <property type="match status" value="1"/>
</dbReference>
<dbReference type="PROSITE" id="PS51462">
    <property type="entry name" value="NUDIX"/>
    <property type="match status" value="1"/>
</dbReference>
<evidence type="ECO:0000256" key="5">
    <source>
        <dbReference type="ARBA" id="ARBA00022842"/>
    </source>
</evidence>
<dbReference type="SUPFAM" id="SSF55811">
    <property type="entry name" value="Nudix"/>
    <property type="match status" value="1"/>
</dbReference>
<dbReference type="GO" id="GO:0016787">
    <property type="term" value="F:hydrolase activity"/>
    <property type="evidence" value="ECO:0007669"/>
    <property type="project" value="UniProtKB-KW"/>
</dbReference>
<keyword evidence="6" id="KW-0464">Manganese</keyword>
<dbReference type="InterPro" id="IPR045121">
    <property type="entry name" value="CoAse"/>
</dbReference>
<keyword evidence="5" id="KW-0460">Magnesium</keyword>
<dbReference type="Gene3D" id="3.90.79.10">
    <property type="entry name" value="Nucleoside Triphosphate Pyrophosphohydrolase"/>
    <property type="match status" value="1"/>
</dbReference>
<dbReference type="PANTHER" id="PTHR12992:SF11">
    <property type="entry name" value="MITOCHONDRIAL COENZYME A DIPHOSPHATASE NUDT8"/>
    <property type="match status" value="1"/>
</dbReference>
<dbReference type="InterPro" id="IPR015797">
    <property type="entry name" value="NUDIX_hydrolase-like_dom_sf"/>
</dbReference>
<gene>
    <name evidence="8" type="ORF">AAG570_006284</name>
</gene>
<evidence type="ECO:0000256" key="1">
    <source>
        <dbReference type="ARBA" id="ARBA00001936"/>
    </source>
</evidence>
<feature type="domain" description="Nudix hydrolase" evidence="7">
    <location>
        <begin position="58"/>
        <end position="193"/>
    </location>
</feature>
<dbReference type="CDD" id="cd03426">
    <property type="entry name" value="NUDIX_CoAse_Nudt7"/>
    <property type="match status" value="1"/>
</dbReference>
<dbReference type="GO" id="GO:0046872">
    <property type="term" value="F:metal ion binding"/>
    <property type="evidence" value="ECO:0007669"/>
    <property type="project" value="UniProtKB-KW"/>
</dbReference>